<dbReference type="PANTHER" id="PTHR13108">
    <property type="entry name" value="CONDENSIN COMPLEX SUBUNIT 2"/>
    <property type="match status" value="1"/>
</dbReference>
<keyword evidence="7" id="KW-0963">Cytoplasm</keyword>
<evidence type="ECO:0000256" key="16">
    <source>
        <dbReference type="SAM" id="Phobius"/>
    </source>
</evidence>
<keyword evidence="6" id="KW-0158">Chromosome</keyword>
<comment type="similarity">
    <text evidence="3">Belongs to the synaptobrevin family.</text>
</comment>
<evidence type="ECO:0000256" key="1">
    <source>
        <dbReference type="ARBA" id="ARBA00004286"/>
    </source>
</evidence>
<name>A0A8X7XKR7_POLSE</name>
<dbReference type="GO" id="GO:0051301">
    <property type="term" value="P:cell division"/>
    <property type="evidence" value="ECO:0007669"/>
    <property type="project" value="UniProtKB-KW"/>
</dbReference>
<keyword evidence="16" id="KW-0472">Membrane</keyword>
<dbReference type="Pfam" id="PF00957">
    <property type="entry name" value="Synaptobrevin"/>
    <property type="match status" value="1"/>
</dbReference>
<organism evidence="18 19">
    <name type="scientific">Polypterus senegalus</name>
    <name type="common">Senegal bichir</name>
    <dbReference type="NCBI Taxonomy" id="55291"/>
    <lineage>
        <taxon>Eukaryota</taxon>
        <taxon>Metazoa</taxon>
        <taxon>Chordata</taxon>
        <taxon>Craniata</taxon>
        <taxon>Vertebrata</taxon>
        <taxon>Euteleostomi</taxon>
        <taxon>Actinopterygii</taxon>
        <taxon>Polypteriformes</taxon>
        <taxon>Polypteridae</taxon>
        <taxon>Polypterus</taxon>
    </lineage>
</organism>
<evidence type="ECO:0000256" key="7">
    <source>
        <dbReference type="ARBA" id="ARBA00022490"/>
    </source>
</evidence>
<gene>
    <name evidence="18" type="primary">Ncaph</name>
    <name evidence="18" type="ORF">GTO96_0004161</name>
</gene>
<evidence type="ECO:0000256" key="8">
    <source>
        <dbReference type="ARBA" id="ARBA00022618"/>
    </source>
</evidence>
<feature type="compositionally biased region" description="Polar residues" evidence="15">
    <location>
        <begin position="458"/>
        <end position="467"/>
    </location>
</feature>
<dbReference type="EMBL" id="JAATIS010000220">
    <property type="protein sequence ID" value="KAG2469060.1"/>
    <property type="molecule type" value="Genomic_DNA"/>
</dbReference>
<feature type="region of interest" description="Disordered" evidence="15">
    <location>
        <begin position="26"/>
        <end position="87"/>
    </location>
</feature>
<keyword evidence="16" id="KW-1133">Transmembrane helix</keyword>
<evidence type="ECO:0000256" key="10">
    <source>
        <dbReference type="ARBA" id="ARBA00023067"/>
    </source>
</evidence>
<feature type="domain" description="V-SNARE coiled-coil homology" evidence="17">
    <location>
        <begin position="529"/>
        <end position="589"/>
    </location>
</feature>
<evidence type="ECO:0000256" key="11">
    <source>
        <dbReference type="ARBA" id="ARBA00023306"/>
    </source>
</evidence>
<dbReference type="GO" id="GO:0005737">
    <property type="term" value="C:cytoplasm"/>
    <property type="evidence" value="ECO:0007669"/>
    <property type="project" value="UniProtKB-SubCell"/>
</dbReference>
<feature type="compositionally biased region" description="Polar residues" evidence="15">
    <location>
        <begin position="65"/>
        <end position="80"/>
    </location>
</feature>
<dbReference type="PRINTS" id="PR00219">
    <property type="entry name" value="SYNAPTOBREVN"/>
</dbReference>
<feature type="compositionally biased region" description="Polar residues" evidence="15">
    <location>
        <begin position="26"/>
        <end position="37"/>
    </location>
</feature>
<feature type="transmembrane region" description="Helical" evidence="16">
    <location>
        <begin position="595"/>
        <end position="616"/>
    </location>
</feature>
<evidence type="ECO:0000256" key="5">
    <source>
        <dbReference type="ARBA" id="ARBA00016065"/>
    </source>
</evidence>
<dbReference type="InterPro" id="IPR001388">
    <property type="entry name" value="Synaptobrevin-like"/>
</dbReference>
<keyword evidence="8" id="KW-0132">Cell division</keyword>
<protein>
    <recommendedName>
        <fullName evidence="5">Condensin complex subunit 2</fullName>
    </recommendedName>
</protein>
<keyword evidence="11" id="KW-0131">Cell cycle</keyword>
<keyword evidence="16" id="KW-0812">Transmembrane</keyword>
<comment type="subcellular location">
    <subcellularLocation>
        <location evidence="1">Chromosome</location>
    </subcellularLocation>
    <subcellularLocation>
        <location evidence="2">Cytoplasm</location>
    </subcellularLocation>
    <subcellularLocation>
        <location evidence="12">Endomembrane system</location>
        <topology evidence="12">Single-pass type IV membrane protein</topology>
    </subcellularLocation>
</comment>
<dbReference type="Gene3D" id="1.20.5.110">
    <property type="match status" value="1"/>
</dbReference>
<evidence type="ECO:0000313" key="19">
    <source>
        <dbReference type="Proteomes" id="UP000886611"/>
    </source>
</evidence>
<comment type="caution">
    <text evidence="18">The sequence shown here is derived from an EMBL/GenBank/DDBJ whole genome shotgun (WGS) entry which is preliminary data.</text>
</comment>
<reference evidence="18 19" key="1">
    <citation type="journal article" date="2021" name="Cell">
        <title>Tracing the genetic footprints of vertebrate landing in non-teleost ray-finned fishes.</title>
        <authorList>
            <person name="Bi X."/>
            <person name="Wang K."/>
            <person name="Yang L."/>
            <person name="Pan H."/>
            <person name="Jiang H."/>
            <person name="Wei Q."/>
            <person name="Fang M."/>
            <person name="Yu H."/>
            <person name="Zhu C."/>
            <person name="Cai Y."/>
            <person name="He Y."/>
            <person name="Gan X."/>
            <person name="Zeng H."/>
            <person name="Yu D."/>
            <person name="Zhu Y."/>
            <person name="Jiang H."/>
            <person name="Qiu Q."/>
            <person name="Yang H."/>
            <person name="Zhang Y.E."/>
            <person name="Wang W."/>
            <person name="Zhu M."/>
            <person name="He S."/>
            <person name="Zhang G."/>
        </authorList>
    </citation>
    <scope>NUCLEOTIDE SEQUENCE [LARGE SCALE GENOMIC DNA]</scope>
    <source>
        <strain evidence="18">Bchr_013</strain>
    </source>
</reference>
<feature type="non-terminal residue" evidence="18">
    <location>
        <position position="1"/>
    </location>
</feature>
<evidence type="ECO:0000256" key="15">
    <source>
        <dbReference type="SAM" id="MobiDB-lite"/>
    </source>
</evidence>
<evidence type="ECO:0000256" key="12">
    <source>
        <dbReference type="ARBA" id="ARBA00046280"/>
    </source>
</evidence>
<dbReference type="InterPro" id="IPR042855">
    <property type="entry name" value="V_SNARE_CC"/>
</dbReference>
<dbReference type="AlphaFoldDB" id="A0A8X7XKR7"/>
<dbReference type="CDD" id="cd15843">
    <property type="entry name" value="R-SNARE"/>
    <property type="match status" value="1"/>
</dbReference>
<dbReference type="GO" id="GO:0016020">
    <property type="term" value="C:membrane"/>
    <property type="evidence" value="ECO:0007669"/>
    <property type="project" value="InterPro"/>
</dbReference>
<dbReference type="PROSITE" id="PS50892">
    <property type="entry name" value="V_SNARE"/>
    <property type="match status" value="1"/>
</dbReference>
<evidence type="ECO:0000256" key="13">
    <source>
        <dbReference type="PROSITE-ProRule" id="PRU00290"/>
    </source>
</evidence>
<dbReference type="GO" id="GO:0007076">
    <property type="term" value="P:mitotic chromosome condensation"/>
    <property type="evidence" value="ECO:0007669"/>
    <property type="project" value="InterPro"/>
</dbReference>
<feature type="coiled-coil region" evidence="14">
    <location>
        <begin position="523"/>
        <end position="550"/>
    </location>
</feature>
<dbReference type="InterPro" id="IPR022816">
    <property type="entry name" value="Condensin_barren_su2"/>
</dbReference>
<keyword evidence="13 14" id="KW-0175">Coiled coil</keyword>
<dbReference type="Proteomes" id="UP000886611">
    <property type="component" value="Unassembled WGS sequence"/>
</dbReference>
<evidence type="ECO:0000313" key="18">
    <source>
        <dbReference type="EMBL" id="KAG2469060.1"/>
    </source>
</evidence>
<evidence type="ECO:0000256" key="3">
    <source>
        <dbReference type="ARBA" id="ARBA00008025"/>
    </source>
</evidence>
<keyword evidence="19" id="KW-1185">Reference proteome</keyword>
<keyword evidence="10" id="KW-0226">DNA condensation</keyword>
<dbReference type="PANTHER" id="PTHR13108:SF9">
    <property type="entry name" value="CONDENSIN COMPLEX SUBUNIT 2"/>
    <property type="match status" value="1"/>
</dbReference>
<dbReference type="GO" id="GO:0012505">
    <property type="term" value="C:endomembrane system"/>
    <property type="evidence" value="ECO:0007669"/>
    <property type="project" value="UniProtKB-SubCell"/>
</dbReference>
<feature type="region of interest" description="Disordered" evidence="15">
    <location>
        <begin position="448"/>
        <end position="467"/>
    </location>
</feature>
<dbReference type="GO" id="GO:0000796">
    <property type="term" value="C:condensin complex"/>
    <property type="evidence" value="ECO:0007669"/>
    <property type="project" value="InterPro"/>
</dbReference>
<dbReference type="GO" id="GO:0016192">
    <property type="term" value="P:vesicle-mediated transport"/>
    <property type="evidence" value="ECO:0007669"/>
    <property type="project" value="InterPro"/>
</dbReference>
<evidence type="ECO:0000256" key="6">
    <source>
        <dbReference type="ARBA" id="ARBA00022454"/>
    </source>
</evidence>
<evidence type="ECO:0000256" key="14">
    <source>
        <dbReference type="SAM" id="Coils"/>
    </source>
</evidence>
<comment type="similarity">
    <text evidence="4">Belongs to the CND2 (condensin subunit 2) family.</text>
</comment>
<sequence>MSAVSTPRSQILNEISENKFVSPSTLRRQISQTSTPVLSDVPSNDDELERKQRRKSRVIDLHLGTDSSVQESPAQRSLSGTPAAVPKLTNSQISEHYSTCIKLSTENKITTKNAFNLHLIDYMSDILKEKDSALTNFKVAAGTLDASAKIYSVRVDAVYANTYRVLGGLGKDSKSVDDEENAVLADGQEDGDLEKRKTVAKAKKVVRRKMIEQNLSKINRADSKGKCEVDPVFQKMASSFDESSTSGVFFSLLRSFNCYNELQFPTDIILLRSNDIEEFPSIAQVSVPQLKVLLEQTQQQCSICPSLEDFSFTNWTNEANDQSLSEMWEKFKKDDHVFDINAEPEAENEAVDFDFDGDACDANGDEDDLDENVASKKQKKLKQAFELNFNEDVNFETYFKQSRISKQGKKRISGEHVEGIGDYDYNNPNDTANFCPATQMDDDDDDDHHDFGNEPFETENTCPLASDPTNITTYGEDNLVAEPQKVKKIELNYAKTAKKMDMKRLKETMWCHLANDKEQASKEDQKDDKVKKLQNDVDEVQNLMRDNIEKTYQREEKLAELEVRSDALLEQSRKFSKTAGTVARQTWLENVKIKLILAAVAAVVILVVIIILACYFSTPSSVPKMLDTNNTRTVMACYFDEHDCEPTNPEEQYRQNALLELARSLLQGIEIDVGLYNTSEWDQRLPPPASKGIVQNLPMVVITPAQAASGKAEESEQEAWLYTFWNQPRYPKGSYKACYQEGMWTHSPRECKQCKVKNLEGRDNSSCVYTAIGNTPKAFFLD</sequence>
<dbReference type="SUPFAM" id="SSF58038">
    <property type="entry name" value="SNARE fusion complex"/>
    <property type="match status" value="1"/>
</dbReference>
<evidence type="ECO:0000256" key="2">
    <source>
        <dbReference type="ARBA" id="ARBA00004496"/>
    </source>
</evidence>
<accession>A0A8X7XKR7</accession>
<keyword evidence="9" id="KW-0498">Mitosis</keyword>
<evidence type="ECO:0000256" key="4">
    <source>
        <dbReference type="ARBA" id="ARBA00009471"/>
    </source>
</evidence>
<dbReference type="Pfam" id="PF05786">
    <property type="entry name" value="Cnd2"/>
    <property type="match status" value="1"/>
</dbReference>
<dbReference type="GO" id="GO:0003682">
    <property type="term" value="F:chromatin binding"/>
    <property type="evidence" value="ECO:0007669"/>
    <property type="project" value="TreeGrafter"/>
</dbReference>
<evidence type="ECO:0000259" key="17">
    <source>
        <dbReference type="PROSITE" id="PS50892"/>
    </source>
</evidence>
<feature type="non-terminal residue" evidence="18">
    <location>
        <position position="782"/>
    </location>
</feature>
<proteinExistence type="inferred from homology"/>
<evidence type="ECO:0000256" key="9">
    <source>
        <dbReference type="ARBA" id="ARBA00022776"/>
    </source>
</evidence>